<name>A0A377A2A7_ECOLX</name>
<accession>A0A377A2A7</accession>
<protein>
    <recommendedName>
        <fullName evidence="3">Helix-turn-helix domain-containing protein</fullName>
    </recommendedName>
</protein>
<proteinExistence type="predicted"/>
<gene>
    <name evidence="1" type="ORF">NCTC8179_04285</name>
</gene>
<dbReference type="AlphaFoldDB" id="A0A377A2A7"/>
<dbReference type="EMBL" id="UGEB01000001">
    <property type="protein sequence ID" value="STK93483.1"/>
    <property type="molecule type" value="Genomic_DNA"/>
</dbReference>
<organism evidence="1 2">
    <name type="scientific">Escherichia coli</name>
    <dbReference type="NCBI Taxonomy" id="562"/>
    <lineage>
        <taxon>Bacteria</taxon>
        <taxon>Pseudomonadati</taxon>
        <taxon>Pseudomonadota</taxon>
        <taxon>Gammaproteobacteria</taxon>
        <taxon>Enterobacterales</taxon>
        <taxon>Enterobacteriaceae</taxon>
        <taxon>Escherichia</taxon>
    </lineage>
</organism>
<sequence>MSEKPDDLLTPDEVCQKLGITQKTLCEWNIKHRHRAILAPIRFSAKVVRYERRNIDAFIQNVAASINLAAVAMPPAQVCSAREPRKLRASTQSLPVKSHQKSRNVLPSGHLTCWSGEGKGG</sequence>
<evidence type="ECO:0000313" key="2">
    <source>
        <dbReference type="Proteomes" id="UP000255543"/>
    </source>
</evidence>
<reference evidence="1 2" key="1">
    <citation type="submission" date="2018-06" db="EMBL/GenBank/DDBJ databases">
        <authorList>
            <consortium name="Pathogen Informatics"/>
            <person name="Doyle S."/>
        </authorList>
    </citation>
    <scope>NUCLEOTIDE SEQUENCE [LARGE SCALE GENOMIC DNA]</scope>
    <source>
        <strain evidence="1 2">NCTC8179</strain>
    </source>
</reference>
<dbReference type="Proteomes" id="UP000255543">
    <property type="component" value="Unassembled WGS sequence"/>
</dbReference>
<evidence type="ECO:0000313" key="1">
    <source>
        <dbReference type="EMBL" id="STK93483.1"/>
    </source>
</evidence>
<evidence type="ECO:0008006" key="3">
    <source>
        <dbReference type="Google" id="ProtNLM"/>
    </source>
</evidence>